<accession>A0A176YEV7</accession>
<dbReference type="EMBL" id="LUUB01000080">
    <property type="protein sequence ID" value="OAF05130.1"/>
    <property type="molecule type" value="Genomic_DNA"/>
</dbReference>
<gene>
    <name evidence="1" type="ORF">AYJ54_22010</name>
</gene>
<dbReference type="RefSeq" id="WP_063704521.1">
    <property type="nucleotide sequence ID" value="NZ_LUUB01000080.1"/>
</dbReference>
<organism evidence="1 2">
    <name type="scientific">Bradyrhizobium centrolobii</name>
    <dbReference type="NCBI Taxonomy" id="1505087"/>
    <lineage>
        <taxon>Bacteria</taxon>
        <taxon>Pseudomonadati</taxon>
        <taxon>Pseudomonadota</taxon>
        <taxon>Alphaproteobacteria</taxon>
        <taxon>Hyphomicrobiales</taxon>
        <taxon>Nitrobacteraceae</taxon>
        <taxon>Bradyrhizobium</taxon>
    </lineage>
</organism>
<comment type="caution">
    <text evidence="1">The sequence shown here is derived from an EMBL/GenBank/DDBJ whole genome shotgun (WGS) entry which is preliminary data.</text>
</comment>
<evidence type="ECO:0000313" key="2">
    <source>
        <dbReference type="Proteomes" id="UP000076959"/>
    </source>
</evidence>
<name>A0A176YEV7_9BRAD</name>
<reference evidence="1 2" key="1">
    <citation type="submission" date="2016-03" db="EMBL/GenBank/DDBJ databases">
        <title>Draft Genome Sequence of the Strain BR 10245 (Bradyrhizobium sp.) isolated from nodules of Centrolobium paraense.</title>
        <authorList>
            <person name="Simoes-Araujo J.L.Sr."/>
            <person name="Barauna A.C."/>
            <person name="Silva K."/>
            <person name="Zilli J.E."/>
        </authorList>
    </citation>
    <scope>NUCLEOTIDE SEQUENCE [LARGE SCALE GENOMIC DNA]</scope>
    <source>
        <strain evidence="1 2">BR 10245</strain>
    </source>
</reference>
<evidence type="ECO:0000313" key="1">
    <source>
        <dbReference type="EMBL" id="OAF05130.1"/>
    </source>
</evidence>
<keyword evidence="2" id="KW-1185">Reference proteome</keyword>
<dbReference type="AlphaFoldDB" id="A0A176YEV7"/>
<protein>
    <submittedName>
        <fullName evidence="1">Uncharacterized protein</fullName>
    </submittedName>
</protein>
<proteinExistence type="predicted"/>
<sequence length="120" mass="13127">MSDKWTGFESFILGGGFADVPNPPIARPDGLPITVLVRGDGIHANAPALADDIRHLVEGFVRQLSSSEHTTTHAPHRATEQTDEFQIAVHLGLNDDAQQELLQKIKELLQEGLLKKDSQP</sequence>
<dbReference type="Proteomes" id="UP000076959">
    <property type="component" value="Unassembled WGS sequence"/>
</dbReference>